<name>A0A1M5RD51_9ACTN</name>
<keyword evidence="2" id="KW-1185">Reference proteome</keyword>
<evidence type="ECO:0000313" key="2">
    <source>
        <dbReference type="Proteomes" id="UP000186132"/>
    </source>
</evidence>
<evidence type="ECO:0008006" key="3">
    <source>
        <dbReference type="Google" id="ProtNLM"/>
    </source>
</evidence>
<dbReference type="EMBL" id="FQVU01000005">
    <property type="protein sequence ID" value="SHH24070.1"/>
    <property type="molecule type" value="Genomic_DNA"/>
</dbReference>
<evidence type="ECO:0000313" key="1">
    <source>
        <dbReference type="EMBL" id="SHH24070.1"/>
    </source>
</evidence>
<dbReference type="RefSeq" id="WP_073391707.1">
    <property type="nucleotide sequence ID" value="NZ_FQVU01000005.1"/>
</dbReference>
<sequence length="138" mass="15975">MQTFLPVPDFAESARVLDDARLGKQRVEAFQIIRALDGVTRGWRNHPAVRMWRGYEPALLRYGLAVCDEWDRRGNADTVRAKLADHAREEGRRVFLPDWVGDDAVHASHRSNLLRKDPDFYGRYGWSEPADLPYVWPV</sequence>
<dbReference type="AlphaFoldDB" id="A0A1M5RD51"/>
<proteinExistence type="predicted"/>
<gene>
    <name evidence="1" type="ORF">SAMN05443575_3511</name>
</gene>
<accession>A0A1M5RD51</accession>
<dbReference type="OrthoDB" id="5513015at2"/>
<organism evidence="1 2">
    <name type="scientific">Jatrophihabitans endophyticus</name>
    <dbReference type="NCBI Taxonomy" id="1206085"/>
    <lineage>
        <taxon>Bacteria</taxon>
        <taxon>Bacillati</taxon>
        <taxon>Actinomycetota</taxon>
        <taxon>Actinomycetes</taxon>
        <taxon>Jatrophihabitantales</taxon>
        <taxon>Jatrophihabitantaceae</taxon>
        <taxon>Jatrophihabitans</taxon>
    </lineage>
</organism>
<dbReference type="Pfam" id="PF03013">
    <property type="entry name" value="Pyr_excise"/>
    <property type="match status" value="1"/>
</dbReference>
<dbReference type="Proteomes" id="UP000186132">
    <property type="component" value="Unassembled WGS sequence"/>
</dbReference>
<protein>
    <recommendedName>
        <fullName evidence="3">Pyrimidine dimer DNA glycosylase /DNA-(Apurinic or apyrimidinic site) lyase</fullName>
    </recommendedName>
</protein>
<dbReference type="STRING" id="1206085.SAMN05443575_3511"/>
<reference evidence="1 2" key="1">
    <citation type="submission" date="2016-11" db="EMBL/GenBank/DDBJ databases">
        <authorList>
            <person name="Jaros S."/>
            <person name="Januszkiewicz K."/>
            <person name="Wedrychowicz H."/>
        </authorList>
    </citation>
    <scope>NUCLEOTIDE SEQUENCE [LARGE SCALE GENOMIC DNA]</scope>
    <source>
        <strain evidence="1 2">DSM 45627</strain>
    </source>
</reference>
<dbReference type="NCBIfam" id="NF038085">
    <property type="entry name" value="MSMEG_6728_fam"/>
    <property type="match status" value="1"/>
</dbReference>
<dbReference type="InterPro" id="IPR004260">
    <property type="entry name" value="Pyr-dimer_DNA_glycosylase"/>
</dbReference>